<protein>
    <recommendedName>
        <fullName evidence="3">Heptaprenyl diphosphate synthase</fullName>
    </recommendedName>
</protein>
<dbReference type="SUPFAM" id="SSF48576">
    <property type="entry name" value="Terpenoid synthases"/>
    <property type="match status" value="1"/>
</dbReference>
<reference evidence="1 2" key="1">
    <citation type="submission" date="2010-07" db="EMBL/GenBank/DDBJ databases">
        <title>The draft genome of Paenibacillus curdlanolyticus YK9.</title>
        <authorList>
            <consortium name="US DOE Joint Genome Institute (JGI-PGF)"/>
            <person name="Lucas S."/>
            <person name="Copeland A."/>
            <person name="Lapidus A."/>
            <person name="Cheng J.-F."/>
            <person name="Bruce D."/>
            <person name="Goodwin L."/>
            <person name="Pitluck S."/>
            <person name="Land M.L."/>
            <person name="Hauser L."/>
            <person name="Chang Y.-J."/>
            <person name="Jeffries C."/>
            <person name="Anderson I.J."/>
            <person name="Johnson E."/>
            <person name="Loganathan U."/>
            <person name="Mulhopadhyay B."/>
            <person name="Kyrpides N."/>
            <person name="Woyke T.J."/>
        </authorList>
    </citation>
    <scope>NUCLEOTIDE SEQUENCE [LARGE SCALE GENOMIC DNA]</scope>
    <source>
        <strain evidence="1 2">YK9</strain>
    </source>
</reference>
<dbReference type="AlphaFoldDB" id="E0IC88"/>
<dbReference type="GO" id="GO:0009234">
    <property type="term" value="P:menaquinone biosynthetic process"/>
    <property type="evidence" value="ECO:0007669"/>
    <property type="project" value="InterPro"/>
</dbReference>
<dbReference type="Pfam" id="PF07307">
    <property type="entry name" value="HEPPP_synt_1"/>
    <property type="match status" value="1"/>
</dbReference>
<dbReference type="Gene3D" id="1.20.120.1450">
    <property type="match status" value="1"/>
</dbReference>
<evidence type="ECO:0000313" key="1">
    <source>
        <dbReference type="EMBL" id="EFM09774.1"/>
    </source>
</evidence>
<dbReference type="EMBL" id="AEDD01000009">
    <property type="protein sequence ID" value="EFM09774.1"/>
    <property type="molecule type" value="Genomic_DNA"/>
</dbReference>
<dbReference type="OrthoDB" id="2417886at2"/>
<dbReference type="InterPro" id="IPR008949">
    <property type="entry name" value="Isoprenoid_synthase_dom_sf"/>
</dbReference>
<dbReference type="STRING" id="717606.PaecuDRAFT_3277"/>
<gene>
    <name evidence="1" type="ORF">PaecuDRAFT_3277</name>
</gene>
<dbReference type="Proteomes" id="UP000005387">
    <property type="component" value="Unassembled WGS sequence"/>
</dbReference>
<evidence type="ECO:0008006" key="3">
    <source>
        <dbReference type="Google" id="ProtNLM"/>
    </source>
</evidence>
<keyword evidence="2" id="KW-1185">Reference proteome</keyword>
<accession>E0IC88</accession>
<dbReference type="RefSeq" id="WP_006039265.1">
    <property type="nucleotide sequence ID" value="NZ_AEDD01000009.1"/>
</dbReference>
<sequence length="292" mass="33156">MTHNRIPQLIHKYTGHDMIQTYTELPAFPDSRIRLLVACMKASGISPANQDLYASVVSLVQMGLDTHDLIDTHTGHQSETEMRSRQIKVLGGDYFSSRFYFLLAQAGQVQMIRALSEAVCEVNRIKMDFYGDMNKARLTAHEYLEYRILISSELFRAFAALLEEELSPQWNGLLSAFSQCETVMKEWQSLNDPGLFLNSWTYWHIWHTGTESERIWLGDLVSDQLPDGQALDALLVKYKIRSVLADKLHEHVASTKAMISQLNSSSLVDELSDIVDTFVQALSAPALHSEMR</sequence>
<dbReference type="eggNOG" id="COG0142">
    <property type="taxonomic scope" value="Bacteria"/>
</dbReference>
<name>E0IC88_9BACL</name>
<evidence type="ECO:0000313" key="2">
    <source>
        <dbReference type="Proteomes" id="UP000005387"/>
    </source>
</evidence>
<organism evidence="1 2">
    <name type="scientific">Paenibacillus curdlanolyticus YK9</name>
    <dbReference type="NCBI Taxonomy" id="717606"/>
    <lineage>
        <taxon>Bacteria</taxon>
        <taxon>Bacillati</taxon>
        <taxon>Bacillota</taxon>
        <taxon>Bacilli</taxon>
        <taxon>Bacillales</taxon>
        <taxon>Paenibacillaceae</taxon>
        <taxon>Paenibacillus</taxon>
    </lineage>
</organism>
<dbReference type="InterPro" id="IPR009920">
    <property type="entry name" value="HEPPP_synth_su1"/>
</dbReference>
<proteinExistence type="predicted"/>